<feature type="transmembrane region" description="Helical" evidence="7">
    <location>
        <begin position="6"/>
        <end position="28"/>
    </location>
</feature>
<dbReference type="InterPro" id="IPR003370">
    <property type="entry name" value="Chromate_transpt"/>
</dbReference>
<evidence type="ECO:0000256" key="7">
    <source>
        <dbReference type="SAM" id="Phobius"/>
    </source>
</evidence>
<feature type="transmembrane region" description="Helical" evidence="7">
    <location>
        <begin position="75"/>
        <end position="99"/>
    </location>
</feature>
<proteinExistence type="inferred from homology"/>
<evidence type="ECO:0000256" key="6">
    <source>
        <dbReference type="ARBA" id="ARBA00023136"/>
    </source>
</evidence>
<dbReference type="PANTHER" id="PTHR43663">
    <property type="entry name" value="CHROMATE TRANSPORT PROTEIN-RELATED"/>
    <property type="match status" value="1"/>
</dbReference>
<evidence type="ECO:0000256" key="4">
    <source>
        <dbReference type="ARBA" id="ARBA00022692"/>
    </source>
</evidence>
<dbReference type="PANTHER" id="PTHR43663:SF1">
    <property type="entry name" value="CHROMATE TRANSPORTER"/>
    <property type="match status" value="1"/>
</dbReference>
<gene>
    <name evidence="8" type="ORF">OW763_08040</name>
</gene>
<comment type="subcellular location">
    <subcellularLocation>
        <location evidence="1">Cell membrane</location>
        <topology evidence="1">Multi-pass membrane protein</topology>
    </subcellularLocation>
</comment>
<evidence type="ECO:0000256" key="2">
    <source>
        <dbReference type="ARBA" id="ARBA00005262"/>
    </source>
</evidence>
<dbReference type="InterPro" id="IPR052518">
    <property type="entry name" value="CHR_Transporter"/>
</dbReference>
<sequence length="181" mass="19929">MNFLLQIFYTFLKIGMFSFGGGLAMLPFINKEIVEKHHWISLSTFKDIIGIAQMTPGPIAINSATFVGFKIQGVLGSLFATLGVITFSFILVSIATHYIMKFKESKVLKAAMLGMRPAVIGLILSAFILLAKNSYSLQDKKSLIIGGLIGFLLFKTKLHPILIIFFSGILGIIFYGIIPTF</sequence>
<evidence type="ECO:0000256" key="1">
    <source>
        <dbReference type="ARBA" id="ARBA00004651"/>
    </source>
</evidence>
<reference evidence="8" key="1">
    <citation type="submission" date="2022-12" db="EMBL/GenBank/DDBJ databases">
        <authorList>
            <person name="Wang J."/>
        </authorList>
    </citation>
    <scope>NUCLEOTIDE SEQUENCE</scope>
    <source>
        <strain evidence="8">HY-45-18</strain>
    </source>
</reference>
<keyword evidence="6 7" id="KW-0472">Membrane</keyword>
<name>A0ABT4CZA0_9CLOT</name>
<feature type="transmembrane region" description="Helical" evidence="7">
    <location>
        <begin position="48"/>
        <end position="69"/>
    </location>
</feature>
<evidence type="ECO:0000256" key="3">
    <source>
        <dbReference type="ARBA" id="ARBA00022475"/>
    </source>
</evidence>
<keyword evidence="3" id="KW-1003">Cell membrane</keyword>
<keyword evidence="4 7" id="KW-0812">Transmembrane</keyword>
<comment type="caution">
    <text evidence="8">The sequence shown here is derived from an EMBL/GenBank/DDBJ whole genome shotgun (WGS) entry which is preliminary data.</text>
</comment>
<feature type="transmembrane region" description="Helical" evidence="7">
    <location>
        <begin position="161"/>
        <end position="178"/>
    </location>
</feature>
<dbReference type="Pfam" id="PF02417">
    <property type="entry name" value="Chromate_transp"/>
    <property type="match status" value="1"/>
</dbReference>
<evidence type="ECO:0000313" key="9">
    <source>
        <dbReference type="Proteomes" id="UP001078443"/>
    </source>
</evidence>
<evidence type="ECO:0000313" key="8">
    <source>
        <dbReference type="EMBL" id="MCY6484305.1"/>
    </source>
</evidence>
<dbReference type="Proteomes" id="UP001078443">
    <property type="component" value="Unassembled WGS sequence"/>
</dbReference>
<keyword evidence="5 7" id="KW-1133">Transmembrane helix</keyword>
<protein>
    <submittedName>
        <fullName evidence="8">Chromate transporter</fullName>
    </submittedName>
</protein>
<organism evidence="8 9">
    <name type="scientific">Clostridium aestuarii</name>
    <dbReference type="NCBI Taxonomy" id="338193"/>
    <lineage>
        <taxon>Bacteria</taxon>
        <taxon>Bacillati</taxon>
        <taxon>Bacillota</taxon>
        <taxon>Clostridia</taxon>
        <taxon>Eubacteriales</taxon>
        <taxon>Clostridiaceae</taxon>
        <taxon>Clostridium</taxon>
    </lineage>
</organism>
<feature type="transmembrane region" description="Helical" evidence="7">
    <location>
        <begin position="111"/>
        <end position="131"/>
    </location>
</feature>
<comment type="similarity">
    <text evidence="2">Belongs to the chromate ion transporter (CHR) (TC 2.A.51) family.</text>
</comment>
<dbReference type="RefSeq" id="WP_268040578.1">
    <property type="nucleotide sequence ID" value="NZ_JAPQER010000002.1"/>
</dbReference>
<dbReference type="EMBL" id="JAPQER010000002">
    <property type="protein sequence ID" value="MCY6484305.1"/>
    <property type="molecule type" value="Genomic_DNA"/>
</dbReference>
<accession>A0ABT4CZA0</accession>
<keyword evidence="9" id="KW-1185">Reference proteome</keyword>
<evidence type="ECO:0000256" key="5">
    <source>
        <dbReference type="ARBA" id="ARBA00022989"/>
    </source>
</evidence>